<dbReference type="Pfam" id="PF00211">
    <property type="entry name" value="Guanylate_cyc"/>
    <property type="match status" value="1"/>
</dbReference>
<organism evidence="3 4">
    <name type="scientific">Candidatus Gallitreponema excrementavium</name>
    <dbReference type="NCBI Taxonomy" id="2840840"/>
    <lineage>
        <taxon>Bacteria</taxon>
        <taxon>Pseudomonadati</taxon>
        <taxon>Spirochaetota</taxon>
        <taxon>Spirochaetia</taxon>
        <taxon>Spirochaetales</taxon>
        <taxon>Candidatus Gallitreponema</taxon>
    </lineage>
</organism>
<dbReference type="Gene3D" id="3.30.70.1230">
    <property type="entry name" value="Nucleotide cyclase"/>
    <property type="match status" value="1"/>
</dbReference>
<keyword evidence="1" id="KW-0812">Transmembrane</keyword>
<dbReference type="PANTHER" id="PTHR43081:SF1">
    <property type="entry name" value="ADENYLATE CYCLASE, TERMINAL-DIFFERENTIATION SPECIFIC"/>
    <property type="match status" value="1"/>
</dbReference>
<dbReference type="PROSITE" id="PS50125">
    <property type="entry name" value="GUANYLATE_CYCLASE_2"/>
    <property type="match status" value="1"/>
</dbReference>
<accession>A0A9D9HQ37</accession>
<reference evidence="3" key="2">
    <citation type="journal article" date="2021" name="PeerJ">
        <title>Extensive microbial diversity within the chicken gut microbiome revealed by metagenomics and culture.</title>
        <authorList>
            <person name="Gilroy R."/>
            <person name="Ravi A."/>
            <person name="Getino M."/>
            <person name="Pursley I."/>
            <person name="Horton D.L."/>
            <person name="Alikhan N.F."/>
            <person name="Baker D."/>
            <person name="Gharbi K."/>
            <person name="Hall N."/>
            <person name="Watson M."/>
            <person name="Adriaenssens E.M."/>
            <person name="Foster-Nyarko E."/>
            <person name="Jarju S."/>
            <person name="Secka A."/>
            <person name="Antonio M."/>
            <person name="Oren A."/>
            <person name="Chaudhuri R.R."/>
            <person name="La Ragione R."/>
            <person name="Hildebrand F."/>
            <person name="Pallen M.J."/>
        </authorList>
    </citation>
    <scope>NUCLEOTIDE SEQUENCE</scope>
    <source>
        <strain evidence="3">10532</strain>
    </source>
</reference>
<dbReference type="GO" id="GO:0004016">
    <property type="term" value="F:adenylate cyclase activity"/>
    <property type="evidence" value="ECO:0007669"/>
    <property type="project" value="UniProtKB-ARBA"/>
</dbReference>
<dbReference type="Pfam" id="PF05226">
    <property type="entry name" value="CHASE2"/>
    <property type="match status" value="2"/>
</dbReference>
<feature type="transmembrane region" description="Helical" evidence="1">
    <location>
        <begin position="603"/>
        <end position="621"/>
    </location>
</feature>
<reference evidence="3" key="1">
    <citation type="submission" date="2020-10" db="EMBL/GenBank/DDBJ databases">
        <authorList>
            <person name="Gilroy R."/>
        </authorList>
    </citation>
    <scope>NUCLEOTIDE SEQUENCE</scope>
    <source>
        <strain evidence="3">10532</strain>
    </source>
</reference>
<dbReference type="InterPro" id="IPR007890">
    <property type="entry name" value="CHASE2"/>
</dbReference>
<dbReference type="Proteomes" id="UP000823638">
    <property type="component" value="Unassembled WGS sequence"/>
</dbReference>
<dbReference type="SMART" id="SM01080">
    <property type="entry name" value="CHASE2"/>
    <property type="match status" value="1"/>
</dbReference>
<keyword evidence="1" id="KW-1133">Transmembrane helix</keyword>
<keyword evidence="1" id="KW-0472">Membrane</keyword>
<proteinExistence type="predicted"/>
<dbReference type="SUPFAM" id="SSF55073">
    <property type="entry name" value="Nucleotide cyclase"/>
    <property type="match status" value="1"/>
</dbReference>
<evidence type="ECO:0000259" key="2">
    <source>
        <dbReference type="PROSITE" id="PS50125"/>
    </source>
</evidence>
<dbReference type="InterPro" id="IPR029787">
    <property type="entry name" value="Nucleotide_cyclase"/>
</dbReference>
<feature type="transmembrane region" description="Helical" evidence="1">
    <location>
        <begin position="12"/>
        <end position="32"/>
    </location>
</feature>
<sequence length="919" mass="102496">MKSRGSFFPGIDWIIGVVIIILIIIVFSVGLLEKPESLIYDSFLHLNPGKEVVDDLVILKIDDPSISAMGEWPWTRDIIADGLIRLKELGARLVVFDIEYLSPAVKAFNSKYFEADFQFALNDAYSTISYGINEFAGALASGNFPVSESSEAAEYLDSQVLVPALSRLEENVSENAVRDNDLYFAEAINYFQNAFLTVNTQDVNSISPDKNSQTFVMENFFLNNVRDESGYTLKDNLSYLESIGASPGLTPAVTPLIYGAKGAGFPNVVVDQDGVRRRIELMFNYGGLYFGQLVFAPVIYELNPEEIQRTKHSINIKNGRLSDGSNVSFKIPLDSNGHMLIKWIPDSFQDSFRSESYYMIEQLDLWEESILSHLEAISGFKIGTSRGYVSCVDAAQWLLEEYKNISSFKDLLVSGEETDYSSYFSLRNDFFDNVGFLNDRQYVDEVISVLEVVRGQSGNETLYKDVEESVINRFTALEKDLENYKLELQRLKDFFDNSFVIIGNTASATTDLGVTPFEKSYPNVGTHANIYNCLMGRQFIYPVNAYVSVLLAVIFSACILLLFHGMKKFLKKIIAGLVFILVVILFPVSAFCIFDVYIQASGIYLSTILVFISQTLIALLITEKDKNFLRKAFSTYLPDSVVSEIVKNPEKLSLGGEEKRITALFTDIKSFSTFSEKLSPVDLVSILNRYLTAMSNVILEKMGTVDKYIGDAIVSFFGAPVSLENHAASALSSAIEMKKLEDILNKELLEEGLLSDPIKTRIGINTGSMVVGNMGTNSKMNYTIMGNDVNLASRLEGINKIYGTWIIASESTVKEAGPGFAVRRLDKVRVMGISTPVQLYEVIGYASEISAEKKNLVDTFHNGLDLYLSGKFRDAGETFSGLYKNYGDLPSKTYMERCACFIKNPPPSGWDGIYNITSK</sequence>
<evidence type="ECO:0000256" key="1">
    <source>
        <dbReference type="SAM" id="Phobius"/>
    </source>
</evidence>
<dbReference type="CDD" id="cd07302">
    <property type="entry name" value="CHD"/>
    <property type="match status" value="1"/>
</dbReference>
<dbReference type="PANTHER" id="PTHR43081">
    <property type="entry name" value="ADENYLATE CYCLASE, TERMINAL-DIFFERENTIATION SPECIFIC-RELATED"/>
    <property type="match status" value="1"/>
</dbReference>
<feature type="transmembrane region" description="Helical" evidence="1">
    <location>
        <begin position="539"/>
        <end position="563"/>
    </location>
</feature>
<name>A0A9D9HQ37_9SPIR</name>
<comment type="caution">
    <text evidence="3">The sequence shown here is derived from an EMBL/GenBank/DDBJ whole genome shotgun (WGS) entry which is preliminary data.</text>
</comment>
<dbReference type="EMBL" id="JADIMM010000080">
    <property type="protein sequence ID" value="MBO8457900.1"/>
    <property type="molecule type" value="Genomic_DNA"/>
</dbReference>
<dbReference type="InterPro" id="IPR001054">
    <property type="entry name" value="A/G_cyclase"/>
</dbReference>
<dbReference type="GO" id="GO:0035556">
    <property type="term" value="P:intracellular signal transduction"/>
    <property type="evidence" value="ECO:0007669"/>
    <property type="project" value="InterPro"/>
</dbReference>
<dbReference type="GO" id="GO:0006171">
    <property type="term" value="P:cAMP biosynthetic process"/>
    <property type="evidence" value="ECO:0007669"/>
    <property type="project" value="TreeGrafter"/>
</dbReference>
<evidence type="ECO:0000313" key="3">
    <source>
        <dbReference type="EMBL" id="MBO8457900.1"/>
    </source>
</evidence>
<feature type="domain" description="Guanylate cyclase" evidence="2">
    <location>
        <begin position="662"/>
        <end position="796"/>
    </location>
</feature>
<dbReference type="SMART" id="SM00044">
    <property type="entry name" value="CYCc"/>
    <property type="match status" value="1"/>
</dbReference>
<dbReference type="InterPro" id="IPR050697">
    <property type="entry name" value="Adenylyl/Guanylyl_Cyclase_3/4"/>
</dbReference>
<gene>
    <name evidence="3" type="ORF">IAA81_06690</name>
</gene>
<feature type="transmembrane region" description="Helical" evidence="1">
    <location>
        <begin position="575"/>
        <end position="597"/>
    </location>
</feature>
<dbReference type="AlphaFoldDB" id="A0A9D9HQ37"/>
<evidence type="ECO:0000313" key="4">
    <source>
        <dbReference type="Proteomes" id="UP000823638"/>
    </source>
</evidence>
<protein>
    <submittedName>
        <fullName evidence="3">Adenylate/guanylate cyclase domain-containing protein</fullName>
    </submittedName>
</protein>